<feature type="binding site" evidence="7">
    <location>
        <position position="316"/>
    </location>
    <ligand>
        <name>Fe(3+)</name>
        <dbReference type="ChEBI" id="CHEBI:29034"/>
    </ligand>
</feature>
<proteinExistence type="inferred from homology"/>
<dbReference type="EC" id="3.5.2.7" evidence="1 7"/>
<dbReference type="GO" id="GO:0050480">
    <property type="term" value="F:imidazolonepropionase activity"/>
    <property type="evidence" value="ECO:0007669"/>
    <property type="project" value="UniProtKB-UniRule"/>
</dbReference>
<feature type="domain" description="Amidohydrolase-related" evidence="8">
    <location>
        <begin position="63"/>
        <end position="381"/>
    </location>
</feature>
<comment type="subcellular location">
    <subcellularLocation>
        <location evidence="7">Cytoplasm</location>
    </subcellularLocation>
</comment>
<organism evidence="9 10">
    <name type="scientific">Parasphingorhabdus halotolerans</name>
    <dbReference type="NCBI Taxonomy" id="2725558"/>
    <lineage>
        <taxon>Bacteria</taxon>
        <taxon>Pseudomonadati</taxon>
        <taxon>Pseudomonadota</taxon>
        <taxon>Alphaproteobacteria</taxon>
        <taxon>Sphingomonadales</taxon>
        <taxon>Sphingomonadaceae</taxon>
        <taxon>Parasphingorhabdus</taxon>
    </lineage>
</organism>
<dbReference type="PROSITE" id="PS51257">
    <property type="entry name" value="PROKAR_LIPOPROTEIN"/>
    <property type="match status" value="1"/>
</dbReference>
<dbReference type="FunFam" id="3.20.20.140:FF:000007">
    <property type="entry name" value="Imidazolonepropionase"/>
    <property type="match status" value="1"/>
</dbReference>
<dbReference type="RefSeq" id="WP_168820198.1">
    <property type="nucleotide sequence ID" value="NZ_CP051217.1"/>
</dbReference>
<feature type="binding site" evidence="7">
    <location>
        <position position="316"/>
    </location>
    <ligand>
        <name>Zn(2+)</name>
        <dbReference type="ChEBI" id="CHEBI:29105"/>
    </ligand>
</feature>
<feature type="binding site" evidence="7">
    <location>
        <position position="71"/>
    </location>
    <ligand>
        <name>Zn(2+)</name>
        <dbReference type="ChEBI" id="CHEBI:29105"/>
    </ligand>
</feature>
<accession>A0A6H2DNG6</accession>
<feature type="binding site" evidence="7">
    <location>
        <position position="73"/>
    </location>
    <ligand>
        <name>Fe(3+)</name>
        <dbReference type="ChEBI" id="CHEBI:29034"/>
    </ligand>
</feature>
<comment type="cofactor">
    <cofactor evidence="7">
        <name>Zn(2+)</name>
        <dbReference type="ChEBI" id="CHEBI:29105"/>
    </cofactor>
    <cofactor evidence="7">
        <name>Fe(3+)</name>
        <dbReference type="ChEBI" id="CHEBI:29034"/>
    </cofactor>
    <text evidence="7">Binds 1 zinc or iron ion per subunit.</text>
</comment>
<keyword evidence="2 7" id="KW-0479">Metal-binding</keyword>
<feature type="binding site" evidence="7">
    <location>
        <position position="80"/>
    </location>
    <ligand>
        <name>4-imidazolone-5-propanoate</name>
        <dbReference type="ChEBI" id="CHEBI:77893"/>
    </ligand>
</feature>
<evidence type="ECO:0000256" key="4">
    <source>
        <dbReference type="ARBA" id="ARBA00022808"/>
    </source>
</evidence>
<dbReference type="InterPro" id="IPR032466">
    <property type="entry name" value="Metal_Hydrolase"/>
</dbReference>
<dbReference type="PANTHER" id="PTHR42752:SF1">
    <property type="entry name" value="IMIDAZOLONEPROPIONASE-RELATED"/>
    <property type="match status" value="1"/>
</dbReference>
<dbReference type="Proteomes" id="UP000501600">
    <property type="component" value="Chromosome"/>
</dbReference>
<evidence type="ECO:0000256" key="3">
    <source>
        <dbReference type="ARBA" id="ARBA00022801"/>
    </source>
</evidence>
<dbReference type="NCBIfam" id="TIGR01224">
    <property type="entry name" value="hutI"/>
    <property type="match status" value="1"/>
</dbReference>
<dbReference type="SUPFAM" id="SSF51338">
    <property type="entry name" value="Composite domain of metallo-dependent hydrolases"/>
    <property type="match status" value="1"/>
</dbReference>
<evidence type="ECO:0000256" key="2">
    <source>
        <dbReference type="ARBA" id="ARBA00022723"/>
    </source>
</evidence>
<dbReference type="EMBL" id="CP051217">
    <property type="protein sequence ID" value="QJB69930.1"/>
    <property type="molecule type" value="Genomic_DNA"/>
</dbReference>
<feature type="binding site" evidence="7">
    <location>
        <position position="73"/>
    </location>
    <ligand>
        <name>Zn(2+)</name>
        <dbReference type="ChEBI" id="CHEBI:29105"/>
    </ligand>
</feature>
<dbReference type="InterPro" id="IPR006680">
    <property type="entry name" value="Amidohydro-rel"/>
</dbReference>
<sequence length="407" mass="43047">MWDRLWLNANLATMADAEGYGLIANGAIACKGGRIAWIGPQAALPDAPDSLAFDIVDAGGRLMTPGLIDCHTHLVFGGNRAGEFEMRLEGASYEEIARAGGGIISTVKATRQADEEVLYESASARLKNVQAEGVTTIEIKSGYGLDIASEVKMLRVAQSLERDNPVRVQKTFLGAHAVPPEYAGRADDYLDHVIDDMLPAIAAMGLIDAVDAFCENIAFSAVQLTRLFDAAHALGLPVKLHAEQLSDCGGSRMAASHGALSVDHLEYLDEADIPLLAKHGTVATLLPGAFYYLKETRLPPVAALRTAGVPMALATDCNPGSSPITSPLLILNMGCTLFGMTPAEALRGMTINAAKALGRQPDIGSLELGKAADLAIWNIDHPAELSYWIGANALHQSYFAGDPAFAA</sequence>
<feature type="binding site" evidence="7">
    <location>
        <position position="241"/>
    </location>
    <ligand>
        <name>Fe(3+)</name>
        <dbReference type="ChEBI" id="CHEBI:29034"/>
    </ligand>
</feature>
<dbReference type="InterPro" id="IPR011059">
    <property type="entry name" value="Metal-dep_hydrolase_composite"/>
</dbReference>
<keyword evidence="5 7" id="KW-0862">Zinc</keyword>
<gene>
    <name evidence="7" type="primary">hutI</name>
    <name evidence="9" type="ORF">HF685_12075</name>
</gene>
<evidence type="ECO:0000313" key="10">
    <source>
        <dbReference type="Proteomes" id="UP000501600"/>
    </source>
</evidence>
<keyword evidence="4 7" id="KW-0369">Histidine metabolism</keyword>
<dbReference type="InterPro" id="IPR005920">
    <property type="entry name" value="HutI"/>
</dbReference>
<evidence type="ECO:0000313" key="9">
    <source>
        <dbReference type="EMBL" id="QJB69930.1"/>
    </source>
</evidence>
<dbReference type="HAMAP" id="MF_00372">
    <property type="entry name" value="HutI"/>
    <property type="match status" value="1"/>
</dbReference>
<feature type="binding site" evidence="7">
    <location>
        <position position="143"/>
    </location>
    <ligand>
        <name>N-formimidoyl-L-glutamate</name>
        <dbReference type="ChEBI" id="CHEBI:58928"/>
    </ligand>
</feature>
<dbReference type="GO" id="GO:0019557">
    <property type="term" value="P:L-histidine catabolic process to glutamate and formate"/>
    <property type="evidence" value="ECO:0007669"/>
    <property type="project" value="UniProtKB-UniPathway"/>
</dbReference>
<feature type="binding site" evidence="7">
    <location>
        <position position="241"/>
    </location>
    <ligand>
        <name>Zn(2+)</name>
        <dbReference type="ChEBI" id="CHEBI:29105"/>
    </ligand>
</feature>
<feature type="binding site" evidence="7">
    <location>
        <position position="318"/>
    </location>
    <ligand>
        <name>N-formimidoyl-L-glutamate</name>
        <dbReference type="ChEBI" id="CHEBI:58928"/>
    </ligand>
</feature>
<comment type="pathway">
    <text evidence="7">Amino-acid degradation; L-histidine degradation into L-glutamate; N-formimidoyl-L-glutamate from L-histidine: step 3/3.</text>
</comment>
<comment type="catalytic activity">
    <reaction evidence="7">
        <text>4-imidazolone-5-propanoate + H2O = N-formimidoyl-L-glutamate</text>
        <dbReference type="Rhea" id="RHEA:23660"/>
        <dbReference type="ChEBI" id="CHEBI:15377"/>
        <dbReference type="ChEBI" id="CHEBI:58928"/>
        <dbReference type="ChEBI" id="CHEBI:77893"/>
        <dbReference type="EC" id="3.5.2.7"/>
    </reaction>
</comment>
<feature type="binding site" evidence="7">
    <location>
        <position position="244"/>
    </location>
    <ligand>
        <name>4-imidazolone-5-propanoate</name>
        <dbReference type="ChEBI" id="CHEBI:77893"/>
    </ligand>
</feature>
<keyword evidence="3 7" id="KW-0378">Hydrolase</keyword>
<evidence type="ECO:0000256" key="6">
    <source>
        <dbReference type="ARBA" id="ARBA00023004"/>
    </source>
</evidence>
<keyword evidence="7" id="KW-0963">Cytoplasm</keyword>
<dbReference type="AlphaFoldDB" id="A0A6H2DNG6"/>
<keyword evidence="10" id="KW-1185">Reference proteome</keyword>
<comment type="similarity">
    <text evidence="7">Belongs to the metallo-dependent hydrolases superfamily. HutI family.</text>
</comment>
<dbReference type="GO" id="GO:0008270">
    <property type="term" value="F:zinc ion binding"/>
    <property type="evidence" value="ECO:0007669"/>
    <property type="project" value="UniProtKB-UniRule"/>
</dbReference>
<dbReference type="GO" id="GO:0019556">
    <property type="term" value="P:L-histidine catabolic process to glutamate and formamide"/>
    <property type="evidence" value="ECO:0007669"/>
    <property type="project" value="UniProtKB-UniRule"/>
</dbReference>
<feature type="binding site" evidence="7">
    <location>
        <position position="143"/>
    </location>
    <ligand>
        <name>4-imidazolone-5-propanoate</name>
        <dbReference type="ChEBI" id="CHEBI:77893"/>
    </ligand>
</feature>
<evidence type="ECO:0000256" key="5">
    <source>
        <dbReference type="ARBA" id="ARBA00022833"/>
    </source>
</evidence>
<dbReference type="Gene3D" id="2.30.40.10">
    <property type="entry name" value="Urease, subunit C, domain 1"/>
    <property type="match status" value="1"/>
</dbReference>
<keyword evidence="6 7" id="KW-0408">Iron</keyword>
<dbReference type="KEGG" id="phao:HF685_12075"/>
<evidence type="ECO:0000256" key="7">
    <source>
        <dbReference type="HAMAP-Rule" id="MF_00372"/>
    </source>
</evidence>
<evidence type="ECO:0000256" key="1">
    <source>
        <dbReference type="ARBA" id="ARBA00012864"/>
    </source>
</evidence>
<protein>
    <recommendedName>
        <fullName evidence="1 7">Imidazolonepropionase</fullName>
        <ecNumber evidence="1 7">3.5.2.7</ecNumber>
    </recommendedName>
    <alternativeName>
        <fullName evidence="7">Imidazolone-5-propionate hydrolase</fullName>
    </alternativeName>
</protein>
<reference evidence="9 10" key="1">
    <citation type="submission" date="2020-04" db="EMBL/GenBank/DDBJ databases">
        <title>Genome sequence for Sphingorhabdus sp. strain M1.</title>
        <authorList>
            <person name="Park S.-J."/>
        </authorList>
    </citation>
    <scope>NUCLEOTIDE SEQUENCE [LARGE SCALE GENOMIC DNA]</scope>
    <source>
        <strain evidence="9 10">JK6</strain>
    </source>
</reference>
<dbReference type="CDD" id="cd01296">
    <property type="entry name" value="Imidazolone-5PH"/>
    <property type="match status" value="1"/>
</dbReference>
<feature type="binding site" evidence="7">
    <location>
        <position position="71"/>
    </location>
    <ligand>
        <name>Fe(3+)</name>
        <dbReference type="ChEBI" id="CHEBI:29034"/>
    </ligand>
</feature>
<evidence type="ECO:0000259" key="8">
    <source>
        <dbReference type="Pfam" id="PF01979"/>
    </source>
</evidence>
<dbReference type="GO" id="GO:0005737">
    <property type="term" value="C:cytoplasm"/>
    <property type="evidence" value="ECO:0007669"/>
    <property type="project" value="UniProtKB-SubCell"/>
</dbReference>
<dbReference type="Gene3D" id="3.20.20.140">
    <property type="entry name" value="Metal-dependent hydrolases"/>
    <property type="match status" value="1"/>
</dbReference>
<feature type="binding site" evidence="7">
    <location>
        <position position="320"/>
    </location>
    <ligand>
        <name>N-formimidoyl-L-glutamate</name>
        <dbReference type="ChEBI" id="CHEBI:58928"/>
    </ligand>
</feature>
<dbReference type="SUPFAM" id="SSF51556">
    <property type="entry name" value="Metallo-dependent hydrolases"/>
    <property type="match status" value="1"/>
</dbReference>
<dbReference type="Pfam" id="PF01979">
    <property type="entry name" value="Amidohydro_1"/>
    <property type="match status" value="1"/>
</dbReference>
<dbReference type="PANTHER" id="PTHR42752">
    <property type="entry name" value="IMIDAZOLONEPROPIONASE"/>
    <property type="match status" value="1"/>
</dbReference>
<dbReference type="GO" id="GO:0005506">
    <property type="term" value="F:iron ion binding"/>
    <property type="evidence" value="ECO:0007669"/>
    <property type="project" value="UniProtKB-UniRule"/>
</dbReference>
<feature type="binding site" evidence="7">
    <location>
        <position position="176"/>
    </location>
    <ligand>
        <name>4-imidazolone-5-propanoate</name>
        <dbReference type="ChEBI" id="CHEBI:77893"/>
    </ligand>
</feature>
<feature type="binding site" evidence="7">
    <location>
        <position position="321"/>
    </location>
    <ligand>
        <name>4-imidazolone-5-propanoate</name>
        <dbReference type="ChEBI" id="CHEBI:77893"/>
    </ligand>
</feature>
<comment type="function">
    <text evidence="7">Catalyzes the hydrolytic cleavage of the carbon-nitrogen bond in imidazolone-5-propanoate to yield N-formimidoyl-L-glutamate. It is the third step in the universal histidine degradation pathway.</text>
</comment>
<dbReference type="UniPathway" id="UPA00379">
    <property type="reaction ID" value="UER00551"/>
</dbReference>
<name>A0A6H2DNG6_9SPHN</name>